<accession>A0A3M7PPX2</accession>
<sequence length="67" mass="7412">MPRSHSTCPFLKSLPSDPPSNPVKLLMFGTSLPISIFFGSERVGIELPVPIGECRLQKEYNTPIVLK</sequence>
<dbReference type="AlphaFoldDB" id="A0A3M7PPX2"/>
<protein>
    <submittedName>
        <fullName evidence="1">Uncharacterized protein</fullName>
    </submittedName>
</protein>
<dbReference type="EMBL" id="REGN01009469">
    <property type="protein sequence ID" value="RNA01100.1"/>
    <property type="molecule type" value="Genomic_DNA"/>
</dbReference>
<evidence type="ECO:0000313" key="2">
    <source>
        <dbReference type="Proteomes" id="UP000276133"/>
    </source>
</evidence>
<evidence type="ECO:0000313" key="1">
    <source>
        <dbReference type="EMBL" id="RNA01100.1"/>
    </source>
</evidence>
<comment type="caution">
    <text evidence="1">The sequence shown here is derived from an EMBL/GenBank/DDBJ whole genome shotgun (WGS) entry which is preliminary data.</text>
</comment>
<dbReference type="Proteomes" id="UP000276133">
    <property type="component" value="Unassembled WGS sequence"/>
</dbReference>
<keyword evidence="2" id="KW-1185">Reference proteome</keyword>
<proteinExistence type="predicted"/>
<name>A0A3M7PPX2_BRAPC</name>
<gene>
    <name evidence="1" type="ORF">BpHYR1_022368</name>
</gene>
<reference evidence="1 2" key="1">
    <citation type="journal article" date="2018" name="Sci. Rep.">
        <title>Genomic signatures of local adaptation to the degree of environmental predictability in rotifers.</title>
        <authorList>
            <person name="Franch-Gras L."/>
            <person name="Hahn C."/>
            <person name="Garcia-Roger E.M."/>
            <person name="Carmona M.J."/>
            <person name="Serra M."/>
            <person name="Gomez A."/>
        </authorList>
    </citation>
    <scope>NUCLEOTIDE SEQUENCE [LARGE SCALE GENOMIC DNA]</scope>
    <source>
        <strain evidence="1">HYR1</strain>
    </source>
</reference>
<organism evidence="1 2">
    <name type="scientific">Brachionus plicatilis</name>
    <name type="common">Marine rotifer</name>
    <name type="synonym">Brachionus muelleri</name>
    <dbReference type="NCBI Taxonomy" id="10195"/>
    <lineage>
        <taxon>Eukaryota</taxon>
        <taxon>Metazoa</taxon>
        <taxon>Spiralia</taxon>
        <taxon>Gnathifera</taxon>
        <taxon>Rotifera</taxon>
        <taxon>Eurotatoria</taxon>
        <taxon>Monogononta</taxon>
        <taxon>Pseudotrocha</taxon>
        <taxon>Ploima</taxon>
        <taxon>Brachionidae</taxon>
        <taxon>Brachionus</taxon>
    </lineage>
</organism>